<dbReference type="Pfam" id="PF00248">
    <property type="entry name" value="Aldo_ket_red"/>
    <property type="match status" value="1"/>
</dbReference>
<dbReference type="Proteomes" id="UP000756921">
    <property type="component" value="Unassembled WGS sequence"/>
</dbReference>
<comment type="caution">
    <text evidence="7">The sequence shown here is derived from an EMBL/GenBank/DDBJ whole genome shotgun (WGS) entry which is preliminary data.</text>
</comment>
<dbReference type="PANTHER" id="PTHR11732">
    <property type="entry name" value="ALDO/KETO REDUCTASE"/>
    <property type="match status" value="1"/>
</dbReference>
<dbReference type="PROSITE" id="PS00798">
    <property type="entry name" value="ALDOKETO_REDUCTASE_1"/>
    <property type="match status" value="1"/>
</dbReference>
<evidence type="ECO:0000259" key="6">
    <source>
        <dbReference type="Pfam" id="PF00248"/>
    </source>
</evidence>
<dbReference type="InterPro" id="IPR020471">
    <property type="entry name" value="AKR"/>
</dbReference>
<dbReference type="PIRSF" id="PIRSF000097">
    <property type="entry name" value="AKR"/>
    <property type="match status" value="1"/>
</dbReference>
<feature type="active site" description="Proton donor" evidence="3">
    <location>
        <position position="82"/>
    </location>
</feature>
<protein>
    <submittedName>
        <fullName evidence="7">Aldehyde reductase</fullName>
    </submittedName>
</protein>
<dbReference type="PROSITE" id="PS00062">
    <property type="entry name" value="ALDOKETO_REDUCTASE_2"/>
    <property type="match status" value="1"/>
</dbReference>
<dbReference type="OrthoDB" id="416253at2759"/>
<sequence length="345" mass="38370">MFASTASRSLRTAATRLAQTTAQLHSRTQPRMAHHGTTATLNTGAKIPLIGFGTWQDKEAQEPAVTIALESGYRHIDTARIYGTEAAVGNAIKKSGIPREQIFLTTKLWNNKHDPKDVEAALDASLADLQTDYVDLYLMHWPSAFEPSDKMFPKDSNGNTKTANIDYVDTYKAMEKVLKIGKTKAIGISNFSKAELDRLLKETNVVPAAHQMEMHPWLQQKSFADFHKQHNIHITHYSPFGNQNEIYDAGKGMGKLMEEPVLVEIGKKHGKSGAQVALAWGIAKGHSVIPKSKTESRIKQNLEGDFNLDAEDVQKIDGIDKKLRFNDASKSFGYNFFSDLDGKKQ</sequence>
<evidence type="ECO:0000313" key="8">
    <source>
        <dbReference type="Proteomes" id="UP000756921"/>
    </source>
</evidence>
<feature type="site" description="Lowers pKa of active site Tyr" evidence="5">
    <location>
        <position position="107"/>
    </location>
</feature>
<dbReference type="InterPro" id="IPR036812">
    <property type="entry name" value="NAD(P)_OxRdtase_dom_sf"/>
</dbReference>
<evidence type="ECO:0000256" key="5">
    <source>
        <dbReference type="PIRSR" id="PIRSR000097-3"/>
    </source>
</evidence>
<dbReference type="AlphaFoldDB" id="A0A9P6GS37"/>
<accession>A0A9P6GS37</accession>
<comment type="similarity">
    <text evidence="1">Belongs to the aldo/keto reductase family.</text>
</comment>
<keyword evidence="2" id="KW-0560">Oxidoreductase</keyword>
<name>A0A9P6GS37_9PLEO</name>
<feature type="domain" description="NADP-dependent oxidoreductase" evidence="6">
    <location>
        <begin position="50"/>
        <end position="320"/>
    </location>
</feature>
<proteinExistence type="inferred from homology"/>
<dbReference type="PRINTS" id="PR00069">
    <property type="entry name" value="ALDKETRDTASE"/>
</dbReference>
<dbReference type="CDD" id="cd19071">
    <property type="entry name" value="AKR_AKR1-5-like"/>
    <property type="match status" value="1"/>
</dbReference>
<dbReference type="InterPro" id="IPR018170">
    <property type="entry name" value="Aldo/ket_reductase_CS"/>
</dbReference>
<dbReference type="FunFam" id="3.20.20.100:FF:000007">
    <property type="entry name" value="NAD(P)H-dependent D-xylose reductase xyl1"/>
    <property type="match status" value="1"/>
</dbReference>
<evidence type="ECO:0000256" key="2">
    <source>
        <dbReference type="ARBA" id="ARBA00023002"/>
    </source>
</evidence>
<dbReference type="GO" id="GO:0016491">
    <property type="term" value="F:oxidoreductase activity"/>
    <property type="evidence" value="ECO:0007669"/>
    <property type="project" value="UniProtKB-KW"/>
</dbReference>
<evidence type="ECO:0000313" key="7">
    <source>
        <dbReference type="EMBL" id="KAF9740841.1"/>
    </source>
</evidence>
<keyword evidence="8" id="KW-1185">Reference proteome</keyword>
<reference evidence="7" key="1">
    <citation type="journal article" date="2020" name="Mol. Plant Microbe Interact.">
        <title>Genome Sequence of the Biocontrol Agent Coniothyrium minitans strain Conio (IMI 134523).</title>
        <authorList>
            <person name="Patel D."/>
            <person name="Shittu T.A."/>
            <person name="Baroncelli R."/>
            <person name="Muthumeenakshi S."/>
            <person name="Osborne T.H."/>
            <person name="Janganan T.K."/>
            <person name="Sreenivasaprasad S."/>
        </authorList>
    </citation>
    <scope>NUCLEOTIDE SEQUENCE</scope>
    <source>
        <strain evidence="7">Conio</strain>
    </source>
</reference>
<dbReference type="InterPro" id="IPR023210">
    <property type="entry name" value="NADP_OxRdtase_dom"/>
</dbReference>
<gene>
    <name evidence="7" type="ORF">PMIN01_00380</name>
</gene>
<dbReference type="EMBL" id="WJXW01000001">
    <property type="protein sequence ID" value="KAF9740841.1"/>
    <property type="molecule type" value="Genomic_DNA"/>
</dbReference>
<evidence type="ECO:0000256" key="3">
    <source>
        <dbReference type="PIRSR" id="PIRSR000097-1"/>
    </source>
</evidence>
<dbReference type="SUPFAM" id="SSF51430">
    <property type="entry name" value="NAD(P)-linked oxidoreductase"/>
    <property type="match status" value="1"/>
</dbReference>
<organism evidence="7 8">
    <name type="scientific">Paraphaeosphaeria minitans</name>
    <dbReference type="NCBI Taxonomy" id="565426"/>
    <lineage>
        <taxon>Eukaryota</taxon>
        <taxon>Fungi</taxon>
        <taxon>Dikarya</taxon>
        <taxon>Ascomycota</taxon>
        <taxon>Pezizomycotina</taxon>
        <taxon>Dothideomycetes</taxon>
        <taxon>Pleosporomycetidae</taxon>
        <taxon>Pleosporales</taxon>
        <taxon>Massarineae</taxon>
        <taxon>Didymosphaeriaceae</taxon>
        <taxon>Paraphaeosphaeria</taxon>
    </lineage>
</organism>
<dbReference type="Gene3D" id="3.20.20.100">
    <property type="entry name" value="NADP-dependent oxidoreductase domain"/>
    <property type="match status" value="1"/>
</dbReference>
<evidence type="ECO:0000256" key="1">
    <source>
        <dbReference type="ARBA" id="ARBA00007905"/>
    </source>
</evidence>
<feature type="binding site" evidence="4">
    <location>
        <position position="140"/>
    </location>
    <ligand>
        <name>substrate</name>
    </ligand>
</feature>
<evidence type="ECO:0000256" key="4">
    <source>
        <dbReference type="PIRSR" id="PIRSR000097-2"/>
    </source>
</evidence>